<name>A0ABW1L6M0_9BACL</name>
<sequence length="123" mass="14517">MKKWILPIVILLIVSVNALLSTKFHYPELPFENKTKYEVANLATTSDLPLSKITQQDGYLWFVTDDSQDLAEQSLKKRMTRNGWEFVEQNELNYFFKKDDEKIVIKCHEWTSNYLLFQLPLGL</sequence>
<dbReference type="EMBL" id="JBHSRI010000006">
    <property type="protein sequence ID" value="MFC6038993.1"/>
    <property type="molecule type" value="Genomic_DNA"/>
</dbReference>
<evidence type="ECO:0000313" key="2">
    <source>
        <dbReference type="Proteomes" id="UP001596170"/>
    </source>
</evidence>
<evidence type="ECO:0000313" key="1">
    <source>
        <dbReference type="EMBL" id="MFC6038993.1"/>
    </source>
</evidence>
<gene>
    <name evidence="1" type="ORF">ACFPYN_05935</name>
</gene>
<dbReference type="Proteomes" id="UP001596170">
    <property type="component" value="Unassembled WGS sequence"/>
</dbReference>
<comment type="caution">
    <text evidence="1">The sequence shown here is derived from an EMBL/GenBank/DDBJ whole genome shotgun (WGS) entry which is preliminary data.</text>
</comment>
<organism evidence="1 2">
    <name type="scientific">Paenisporosarcina macmurdoensis</name>
    <dbReference type="NCBI Taxonomy" id="212659"/>
    <lineage>
        <taxon>Bacteria</taxon>
        <taxon>Bacillati</taxon>
        <taxon>Bacillota</taxon>
        <taxon>Bacilli</taxon>
        <taxon>Bacillales</taxon>
        <taxon>Caryophanaceae</taxon>
        <taxon>Paenisporosarcina</taxon>
    </lineage>
</organism>
<protein>
    <submittedName>
        <fullName evidence="1">Uncharacterized protein</fullName>
    </submittedName>
</protein>
<proteinExistence type="predicted"/>
<reference evidence="2" key="1">
    <citation type="journal article" date="2019" name="Int. J. Syst. Evol. Microbiol.">
        <title>The Global Catalogue of Microorganisms (GCM) 10K type strain sequencing project: providing services to taxonomists for standard genome sequencing and annotation.</title>
        <authorList>
            <consortium name="The Broad Institute Genomics Platform"/>
            <consortium name="The Broad Institute Genome Sequencing Center for Infectious Disease"/>
            <person name="Wu L."/>
            <person name="Ma J."/>
        </authorList>
    </citation>
    <scope>NUCLEOTIDE SEQUENCE [LARGE SCALE GENOMIC DNA]</scope>
    <source>
        <strain evidence="2">CCUG 54527</strain>
    </source>
</reference>
<accession>A0ABW1L6M0</accession>
<keyword evidence="2" id="KW-1185">Reference proteome</keyword>
<dbReference type="RefSeq" id="WP_377733093.1">
    <property type="nucleotide sequence ID" value="NZ_JBHSRI010000006.1"/>
</dbReference>